<name>A0A0R1Y2A8_9LACO</name>
<dbReference type="PANTHER" id="PTHR34135:SF2">
    <property type="entry name" value="LYSOZYME"/>
    <property type="match status" value="1"/>
</dbReference>
<dbReference type="PANTHER" id="PTHR34135">
    <property type="entry name" value="LYSOZYME"/>
    <property type="match status" value="1"/>
</dbReference>
<evidence type="ECO:0000313" key="2">
    <source>
        <dbReference type="EMBL" id="KRM36464.1"/>
    </source>
</evidence>
<protein>
    <submittedName>
        <fullName evidence="2">Endolysin</fullName>
    </submittedName>
</protein>
<dbReference type="EMBL" id="AZGA01000003">
    <property type="protein sequence ID" value="KRM36464.1"/>
    <property type="molecule type" value="Genomic_DNA"/>
</dbReference>
<accession>A0A0R1Y2A8</accession>
<dbReference type="Gene3D" id="3.20.20.80">
    <property type="entry name" value="Glycosidases"/>
    <property type="match status" value="1"/>
</dbReference>
<dbReference type="PATRIC" id="fig|1423734.3.peg.2763"/>
<sequence>MHLLQIQQEMGRDSMANLFADVSSYQPDELTYIKDLGAMGVVVKATQGSADGTNYKNPKALNQTQSALKAGLQTHLYHYALYTGQQDAYNEADFFDSYAKELGFDGDCVMVVDVEDPGIAQTAVFDNTVAFLQRLRDLGWAKLAVYSMASWFLQDKLPTDDAIWVASYDVAQSGVDGATAWQFTNSYNGLPLDMSYDYTGLFTVEQF</sequence>
<dbReference type="InterPro" id="IPR002053">
    <property type="entry name" value="Glyco_hydro_25"/>
</dbReference>
<organism evidence="2 3">
    <name type="scientific">Agrilactobacillus composti DSM 18527 = JCM 14202</name>
    <dbReference type="NCBI Taxonomy" id="1423734"/>
    <lineage>
        <taxon>Bacteria</taxon>
        <taxon>Bacillati</taxon>
        <taxon>Bacillota</taxon>
        <taxon>Bacilli</taxon>
        <taxon>Lactobacillales</taxon>
        <taxon>Lactobacillaceae</taxon>
        <taxon>Agrilactobacillus</taxon>
    </lineage>
</organism>
<dbReference type="SUPFAM" id="SSF51445">
    <property type="entry name" value="(Trans)glycosidases"/>
    <property type="match status" value="1"/>
</dbReference>
<dbReference type="GO" id="GO:0016998">
    <property type="term" value="P:cell wall macromolecule catabolic process"/>
    <property type="evidence" value="ECO:0007669"/>
    <property type="project" value="InterPro"/>
</dbReference>
<gene>
    <name evidence="2" type="ORF">FC83_GL002719</name>
</gene>
<keyword evidence="3" id="KW-1185">Reference proteome</keyword>
<comment type="caution">
    <text evidence="2">The sequence shown here is derived from an EMBL/GenBank/DDBJ whole genome shotgun (WGS) entry which is preliminary data.</text>
</comment>
<dbReference type="GO" id="GO:0003796">
    <property type="term" value="F:lysozyme activity"/>
    <property type="evidence" value="ECO:0007669"/>
    <property type="project" value="InterPro"/>
</dbReference>
<dbReference type="Proteomes" id="UP000051236">
    <property type="component" value="Unassembled WGS sequence"/>
</dbReference>
<proteinExistence type="inferred from homology"/>
<dbReference type="STRING" id="1423734.FC83_GL002719"/>
<dbReference type="InterPro" id="IPR017853">
    <property type="entry name" value="GH"/>
</dbReference>
<evidence type="ECO:0000313" key="3">
    <source>
        <dbReference type="Proteomes" id="UP000051236"/>
    </source>
</evidence>
<dbReference type="AlphaFoldDB" id="A0A0R1Y2A8"/>
<dbReference type="Pfam" id="PF01183">
    <property type="entry name" value="Glyco_hydro_25"/>
    <property type="match status" value="1"/>
</dbReference>
<reference evidence="2 3" key="1">
    <citation type="journal article" date="2015" name="Genome Announc.">
        <title>Expanding the biotechnology potential of lactobacilli through comparative genomics of 213 strains and associated genera.</title>
        <authorList>
            <person name="Sun Z."/>
            <person name="Harris H.M."/>
            <person name="McCann A."/>
            <person name="Guo C."/>
            <person name="Argimon S."/>
            <person name="Zhang W."/>
            <person name="Yang X."/>
            <person name="Jeffery I.B."/>
            <person name="Cooney J.C."/>
            <person name="Kagawa T.F."/>
            <person name="Liu W."/>
            <person name="Song Y."/>
            <person name="Salvetti E."/>
            <person name="Wrobel A."/>
            <person name="Rasinkangas P."/>
            <person name="Parkhill J."/>
            <person name="Rea M.C."/>
            <person name="O'Sullivan O."/>
            <person name="Ritari J."/>
            <person name="Douillard F.P."/>
            <person name="Paul Ross R."/>
            <person name="Yang R."/>
            <person name="Briner A.E."/>
            <person name="Felis G.E."/>
            <person name="de Vos W.M."/>
            <person name="Barrangou R."/>
            <person name="Klaenhammer T.R."/>
            <person name="Caufield P.W."/>
            <person name="Cui Y."/>
            <person name="Zhang H."/>
            <person name="O'Toole P.W."/>
        </authorList>
    </citation>
    <scope>NUCLEOTIDE SEQUENCE [LARGE SCALE GENOMIC DNA]</scope>
    <source>
        <strain evidence="2 3">DSM 18527</strain>
    </source>
</reference>
<dbReference type="PROSITE" id="PS51904">
    <property type="entry name" value="GLYCOSYL_HYDROL_F25_2"/>
    <property type="match status" value="1"/>
</dbReference>
<dbReference type="eggNOG" id="COG3757">
    <property type="taxonomic scope" value="Bacteria"/>
</dbReference>
<dbReference type="GO" id="GO:0016052">
    <property type="term" value="P:carbohydrate catabolic process"/>
    <property type="evidence" value="ECO:0007669"/>
    <property type="project" value="TreeGrafter"/>
</dbReference>
<evidence type="ECO:0000256" key="1">
    <source>
        <dbReference type="ARBA" id="ARBA00010646"/>
    </source>
</evidence>
<dbReference type="GO" id="GO:0009253">
    <property type="term" value="P:peptidoglycan catabolic process"/>
    <property type="evidence" value="ECO:0007669"/>
    <property type="project" value="InterPro"/>
</dbReference>
<comment type="similarity">
    <text evidence="1">Belongs to the glycosyl hydrolase 25 family.</text>
</comment>